<reference evidence="6 7" key="1">
    <citation type="submission" date="2024-01" db="EMBL/GenBank/DDBJ databases">
        <authorList>
            <person name="Allen C."/>
            <person name="Tagirdzhanova G."/>
        </authorList>
    </citation>
    <scope>NUCLEOTIDE SEQUENCE [LARGE SCALE GENOMIC DNA]</scope>
</reference>
<dbReference type="EMBL" id="CAWUHC010000163">
    <property type="protein sequence ID" value="CAK7236675.1"/>
    <property type="molecule type" value="Genomic_DNA"/>
</dbReference>
<evidence type="ECO:0000256" key="1">
    <source>
        <dbReference type="ARBA" id="ARBA00022741"/>
    </source>
</evidence>
<dbReference type="SMART" id="SM00490">
    <property type="entry name" value="HELICc"/>
    <property type="match status" value="1"/>
</dbReference>
<name>A0ABP0D0L6_9PEZI</name>
<protein>
    <submittedName>
        <fullName evidence="6">Uncharacterized protein</fullName>
    </submittedName>
</protein>
<dbReference type="Proteomes" id="UP001642406">
    <property type="component" value="Unassembled WGS sequence"/>
</dbReference>
<dbReference type="CDD" id="cd18793">
    <property type="entry name" value="SF2_C_SNF"/>
    <property type="match status" value="1"/>
</dbReference>
<organism evidence="6 7">
    <name type="scientific">Sporothrix bragantina</name>
    <dbReference type="NCBI Taxonomy" id="671064"/>
    <lineage>
        <taxon>Eukaryota</taxon>
        <taxon>Fungi</taxon>
        <taxon>Dikarya</taxon>
        <taxon>Ascomycota</taxon>
        <taxon>Pezizomycotina</taxon>
        <taxon>Sordariomycetes</taxon>
        <taxon>Sordariomycetidae</taxon>
        <taxon>Ophiostomatales</taxon>
        <taxon>Ophiostomataceae</taxon>
        <taxon>Sporothrix</taxon>
    </lineage>
</organism>
<evidence type="ECO:0000256" key="3">
    <source>
        <dbReference type="ARBA" id="ARBA00022840"/>
    </source>
</evidence>
<dbReference type="InterPro" id="IPR001650">
    <property type="entry name" value="Helicase_C-like"/>
</dbReference>
<dbReference type="PANTHER" id="PTHR45626">
    <property type="entry name" value="TRANSCRIPTION TERMINATION FACTOR 2-RELATED"/>
    <property type="match status" value="1"/>
</dbReference>
<dbReference type="PROSITE" id="PS51194">
    <property type="entry name" value="HELICASE_CTER"/>
    <property type="match status" value="1"/>
</dbReference>
<evidence type="ECO:0000259" key="4">
    <source>
        <dbReference type="PROSITE" id="PS51192"/>
    </source>
</evidence>
<evidence type="ECO:0000256" key="2">
    <source>
        <dbReference type="ARBA" id="ARBA00022801"/>
    </source>
</evidence>
<keyword evidence="2" id="KW-0378">Hydrolase</keyword>
<sequence length="448" mass="50538">MISLEELPLKPDALEVLSNHIDLPEALQPAAIQTDLKSHQKQALTFMLHRELGWAFWESPEQRSDMWQLVDTSTGRVFVNKVSDHYQPDEPAAFSGGIIADPVGLGKTLTMIALVATDLISYQKCPLDQHLFYMNEHEAHKMHVPATLIIIPAPFTHVQYGELQSRRHHGKTKFTSIDELNGIHIVVASFDTVSAEWKAGSSSVLFSVRWRRIILDEAHFIRNGNAIRSEAACALNAISRWAVTGTPIQNRLGDLSSLLAFVRAHPYTQPKAFDTDIVRPWKLGDIEKATTRLKLLSSIVFSTWRLTLDIIKHGLDQLNMDSLRFDGKVPQKERQSVVDRFRNDPNIRLLLLTLSCGAVGLTLTAATRAYLMEPHWNPTVEEQALARIHRLGQTKPVTTVRFYVRDSFEEQVMKLQESKKQLAGVLLSHHDTGQVDDNLDGLHSKILH</sequence>
<dbReference type="Pfam" id="PF00176">
    <property type="entry name" value="SNF2-rel_dom"/>
    <property type="match status" value="1"/>
</dbReference>
<dbReference type="PROSITE" id="PS51192">
    <property type="entry name" value="HELICASE_ATP_BIND_1"/>
    <property type="match status" value="1"/>
</dbReference>
<evidence type="ECO:0000313" key="7">
    <source>
        <dbReference type="Proteomes" id="UP001642406"/>
    </source>
</evidence>
<dbReference type="InterPro" id="IPR027417">
    <property type="entry name" value="P-loop_NTPase"/>
</dbReference>
<evidence type="ECO:0000259" key="5">
    <source>
        <dbReference type="PROSITE" id="PS51194"/>
    </source>
</evidence>
<dbReference type="InterPro" id="IPR000330">
    <property type="entry name" value="SNF2_N"/>
</dbReference>
<dbReference type="SMART" id="SM00487">
    <property type="entry name" value="DEXDc"/>
    <property type="match status" value="1"/>
</dbReference>
<dbReference type="SUPFAM" id="SSF52540">
    <property type="entry name" value="P-loop containing nucleoside triphosphate hydrolases"/>
    <property type="match status" value="2"/>
</dbReference>
<feature type="domain" description="Helicase ATP-binding" evidence="4">
    <location>
        <begin position="88"/>
        <end position="265"/>
    </location>
</feature>
<dbReference type="InterPro" id="IPR014001">
    <property type="entry name" value="Helicase_ATP-bd"/>
</dbReference>
<accession>A0ABP0D0L6</accession>
<feature type="domain" description="Helicase C-terminal" evidence="5">
    <location>
        <begin position="285"/>
        <end position="440"/>
    </location>
</feature>
<dbReference type="Gene3D" id="3.40.50.300">
    <property type="entry name" value="P-loop containing nucleotide triphosphate hydrolases"/>
    <property type="match status" value="2"/>
</dbReference>
<dbReference type="InterPro" id="IPR049730">
    <property type="entry name" value="SNF2/RAD54-like_C"/>
</dbReference>
<keyword evidence="1" id="KW-0547">Nucleotide-binding</keyword>
<dbReference type="CDD" id="cd18008">
    <property type="entry name" value="DEXDc_SHPRH-like"/>
    <property type="match status" value="1"/>
</dbReference>
<dbReference type="PANTHER" id="PTHR45626:SF22">
    <property type="entry name" value="DNA REPAIR PROTEIN RAD5"/>
    <property type="match status" value="1"/>
</dbReference>
<dbReference type="InterPro" id="IPR050628">
    <property type="entry name" value="SNF2_RAD54_helicase_TF"/>
</dbReference>
<proteinExistence type="predicted"/>
<keyword evidence="3" id="KW-0067">ATP-binding</keyword>
<gene>
    <name evidence="6" type="ORF">SBRCBS47491_009719</name>
</gene>
<evidence type="ECO:0000313" key="6">
    <source>
        <dbReference type="EMBL" id="CAK7236675.1"/>
    </source>
</evidence>
<comment type="caution">
    <text evidence="6">The sequence shown here is derived from an EMBL/GenBank/DDBJ whole genome shotgun (WGS) entry which is preliminary data.</text>
</comment>
<keyword evidence="7" id="KW-1185">Reference proteome</keyword>